<feature type="region of interest" description="Disordered" evidence="1">
    <location>
        <begin position="121"/>
        <end position="156"/>
    </location>
</feature>
<evidence type="ECO:0000313" key="3">
    <source>
        <dbReference type="Proteomes" id="UP000765509"/>
    </source>
</evidence>
<keyword evidence="3" id="KW-1185">Reference proteome</keyword>
<gene>
    <name evidence="2" type="ORF">O181_054340</name>
</gene>
<reference evidence="2" key="1">
    <citation type="submission" date="2021-03" db="EMBL/GenBank/DDBJ databases">
        <title>Draft genome sequence of rust myrtle Austropuccinia psidii MF-1, a brazilian biotype.</title>
        <authorList>
            <person name="Quecine M.C."/>
            <person name="Pachon D.M.R."/>
            <person name="Bonatelli M.L."/>
            <person name="Correr F.H."/>
            <person name="Franceschini L.M."/>
            <person name="Leite T.F."/>
            <person name="Margarido G.R.A."/>
            <person name="Almeida C.A."/>
            <person name="Ferrarezi J.A."/>
            <person name="Labate C.A."/>
        </authorList>
    </citation>
    <scope>NUCLEOTIDE SEQUENCE</scope>
    <source>
        <strain evidence="2">MF-1</strain>
    </source>
</reference>
<evidence type="ECO:0000313" key="2">
    <source>
        <dbReference type="EMBL" id="MBW0514625.1"/>
    </source>
</evidence>
<evidence type="ECO:0000256" key="1">
    <source>
        <dbReference type="SAM" id="MobiDB-lite"/>
    </source>
</evidence>
<sequence>MENGQQEVQPSIPLGRTWRKFPEDISQRNRLQRPYRNHQRLESHQAVQTPGGEGKQDKGESSHYPSYRRTADPDRAYSDFFRLTGSRPNQLSSSFTPFRNQKISGQEAPFFTIPGSFQEKTRIQGQKQDLFQPKAERVRPNDPEAVGLGERSTQEP</sequence>
<dbReference type="Proteomes" id="UP000765509">
    <property type="component" value="Unassembled WGS sequence"/>
</dbReference>
<dbReference type="AlphaFoldDB" id="A0A9Q3E8N8"/>
<protein>
    <submittedName>
        <fullName evidence="2">Uncharacterized protein</fullName>
    </submittedName>
</protein>
<feature type="region of interest" description="Disordered" evidence="1">
    <location>
        <begin position="1"/>
        <end position="80"/>
    </location>
</feature>
<comment type="caution">
    <text evidence="2">The sequence shown here is derived from an EMBL/GenBank/DDBJ whole genome shotgun (WGS) entry which is preliminary data.</text>
</comment>
<proteinExistence type="predicted"/>
<dbReference type="EMBL" id="AVOT02024129">
    <property type="protein sequence ID" value="MBW0514625.1"/>
    <property type="molecule type" value="Genomic_DNA"/>
</dbReference>
<accession>A0A9Q3E8N8</accession>
<name>A0A9Q3E8N8_9BASI</name>
<organism evidence="2 3">
    <name type="scientific">Austropuccinia psidii MF-1</name>
    <dbReference type="NCBI Taxonomy" id="1389203"/>
    <lineage>
        <taxon>Eukaryota</taxon>
        <taxon>Fungi</taxon>
        <taxon>Dikarya</taxon>
        <taxon>Basidiomycota</taxon>
        <taxon>Pucciniomycotina</taxon>
        <taxon>Pucciniomycetes</taxon>
        <taxon>Pucciniales</taxon>
        <taxon>Sphaerophragmiaceae</taxon>
        <taxon>Austropuccinia</taxon>
    </lineage>
</organism>